<dbReference type="InterPro" id="IPR013783">
    <property type="entry name" value="Ig-like_fold"/>
</dbReference>
<dbReference type="Gene3D" id="2.60.120.260">
    <property type="entry name" value="Galactose-binding domain-like"/>
    <property type="match status" value="1"/>
</dbReference>
<feature type="signal peptide" evidence="2">
    <location>
        <begin position="1"/>
        <end position="20"/>
    </location>
</feature>
<feature type="domain" description="Fibronectin type-III" evidence="3">
    <location>
        <begin position="145"/>
        <end position="235"/>
    </location>
</feature>
<evidence type="ECO:0000313" key="5">
    <source>
        <dbReference type="Proteomes" id="UP000193431"/>
    </source>
</evidence>
<dbReference type="OrthoDB" id="975384at2"/>
<keyword evidence="1 2" id="KW-0732">Signal</keyword>
<evidence type="ECO:0000259" key="3">
    <source>
        <dbReference type="PROSITE" id="PS50853"/>
    </source>
</evidence>
<accession>A0A1W6ML68</accession>
<dbReference type="CDD" id="cd00063">
    <property type="entry name" value="FN3"/>
    <property type="match status" value="2"/>
</dbReference>
<proteinExistence type="predicted"/>
<keyword evidence="5" id="KW-1185">Reference proteome</keyword>
<gene>
    <name evidence="4" type="ORF">BST97_10330</name>
</gene>
<dbReference type="Pfam" id="PF00041">
    <property type="entry name" value="fn3"/>
    <property type="match status" value="2"/>
</dbReference>
<dbReference type="Proteomes" id="UP000193431">
    <property type="component" value="Chromosome"/>
</dbReference>
<dbReference type="InterPro" id="IPR036116">
    <property type="entry name" value="FN3_sf"/>
</dbReference>
<name>A0A1W6ML68_9FLAO</name>
<dbReference type="PROSITE" id="PS50853">
    <property type="entry name" value="FN3"/>
    <property type="match status" value="3"/>
</dbReference>
<dbReference type="NCBIfam" id="TIGR04183">
    <property type="entry name" value="Por_Secre_tail"/>
    <property type="match status" value="1"/>
</dbReference>
<dbReference type="EMBL" id="CP019344">
    <property type="protein sequence ID" value="ARN78354.1"/>
    <property type="molecule type" value="Genomic_DNA"/>
</dbReference>
<dbReference type="InterPro" id="IPR026444">
    <property type="entry name" value="Secre_tail"/>
</dbReference>
<feature type="domain" description="Fibronectin type-III" evidence="3">
    <location>
        <begin position="616"/>
        <end position="706"/>
    </location>
</feature>
<evidence type="ECO:0000256" key="1">
    <source>
        <dbReference type="ARBA" id="ARBA00022729"/>
    </source>
</evidence>
<dbReference type="Gene3D" id="2.60.120.200">
    <property type="match status" value="1"/>
</dbReference>
<dbReference type="STRING" id="331648.BST97_10330"/>
<sequence>MKRNLLFCLVLLFSIYQLHAQTCTETLSESGLDNDPVVVSFTSFPCAGGGEITGLSLTTTNTSANCNNWYSYNISVTHAGGTETTTDNCNVTSLDISSFNGATIDVTTVTAITITSIDDDNFFAGDSVTIDASLQVSFIPPACPIPTALTASNVLPTSADLGWTAGGTETVWDIEWGVSGFTQGGGIMINDTSDNPYALSGLSSGTSYDFYVRADCGGDESSWAGPFNFITTCVPTTSFPSLDDFETANNCNSSEVTSDTTDWNRQFGSGGDITGAYAGDYWMQKNFSSSTANFYSEQYDLSGETDDFRINVWLHRHGSADSDDKYEIYFNSSPSLTGATLVQTLFSLTTTAPTVPSTGWYNYTYNVPAALNGTSSVYFIVVGTTSAGFSSYDLGIDNLQMEPVPACLPPTSLTATNTTTTSAELGWTAGDSETIWDIEWGVSGFTQGGGTMINDTSDNPYTLSGLSSGTSYDFYIRANCGGSDSSWTGPFSFSTDIACGDTVTGLCYSQTSTIEVLASFEASSGDWAEIVFNSGNTEDTYDEILVYDGLNGTGNLIFGTTSNGVYDTAGLDPVVSTTGQISLAINSDGSVTCSSDPSIDPISITLNCVTPPSCLAPSALSVSNITATSADLGWTAGDSETLWDIEWGADGFTQGSGTMINNTSDNPYNLTGLSSNTDYEFYVRADCGGGDESTWVGPFDFMTSPNTVALPINESFESGLTMFDNAPGNSTDWVVNTSYFKVGSQSATNAHGSSNTNILQQTSIFDLSSTPDAVLQFWHIAKLEGTYDKGFVEISTDGGNTYSPLPASAYLGQSSDYDSRGYFHEDSYELWGTTDTTPDNTTWWKRETFDLSGYSSSTMRLRFRLTSDSSQNRAGWFVDDVTVREAFVYESGAWNNSPVGASDSSSTVIIKDGTATQSGAFVTSDLIIASGSNLDIAGGSVTVMSYMHNSGQISGGGNRLIMSGTSTSEISGEGQIGNLEINNSNGVILNGDQGIFGRLFLTSGVFTTNDRLTFRSRVQNTAALAEHNPLSSSISGNVTVERYIPASNRAYRFLTTSVSGQSVFDAWQESGDNSNGFGTQITGTIGSVGSVNPTTGHDETISGNPSMFEYEASTNSWLPISDTRAEILDAGTFYRLLIRGNRTFDLSSNTGTVTDVTLRSTGTLIEGPVTINGTGTGNYLGIGNPYQAQVDMSATTRNSIAADMYYYDPTLGTQGAYTYVEISSGANTNGTASNAANILHPGQAVFLLESGASASVEFNEDDKTTASTQNIGIFSNPTNAAYLNLRLLGVASGSSTPTNLDGLMMKFDATENLALDFDDARKWQNLDENLAIDKGNNELLAIERRPQPIADEVVNLSLTQYRNTDYQFEVTLDLLPGLKAYIKDNLNNTMTEIIQGGASTTTTYNFTVDPNNSQSVATDRFQLIFETVTLGLEPAISDSISFYPNPVNGNELNIALGSALSNQDVQLNVYNSVGQLIRSVSENTGSSARITLSGMNEMSNGVYFVTLKGENLEHTEKIVVK</sequence>
<evidence type="ECO:0000313" key="4">
    <source>
        <dbReference type="EMBL" id="ARN78354.1"/>
    </source>
</evidence>
<feature type="chain" id="PRO_5012596932" description="Fibronectin type-III domain-containing protein" evidence="2">
    <location>
        <begin position="21"/>
        <end position="1521"/>
    </location>
</feature>
<dbReference type="SUPFAM" id="SSF49265">
    <property type="entry name" value="Fibronectin type III"/>
    <property type="match status" value="3"/>
</dbReference>
<dbReference type="Gene3D" id="2.60.40.10">
    <property type="entry name" value="Immunoglobulins"/>
    <property type="match status" value="3"/>
</dbReference>
<dbReference type="InterPro" id="IPR003961">
    <property type="entry name" value="FN3_dom"/>
</dbReference>
<evidence type="ECO:0000256" key="2">
    <source>
        <dbReference type="SAM" id="SignalP"/>
    </source>
</evidence>
<reference evidence="4 5" key="1">
    <citation type="submission" date="2016-11" db="EMBL/GenBank/DDBJ databases">
        <title>Trade-off between light-utilization and light-protection in marine flavobacteria.</title>
        <authorList>
            <person name="Kumagai Y."/>
        </authorList>
    </citation>
    <scope>NUCLEOTIDE SEQUENCE [LARGE SCALE GENOMIC DNA]</scope>
    <source>
        <strain evidence="4 5">JCM 13191</strain>
    </source>
</reference>
<feature type="domain" description="Fibronectin type-III" evidence="3">
    <location>
        <begin position="409"/>
        <end position="498"/>
    </location>
</feature>
<protein>
    <recommendedName>
        <fullName evidence="3">Fibronectin type-III domain-containing protein</fullName>
    </recommendedName>
</protein>
<organism evidence="4 5">
    <name type="scientific">Nonlabens spongiae</name>
    <dbReference type="NCBI Taxonomy" id="331648"/>
    <lineage>
        <taxon>Bacteria</taxon>
        <taxon>Pseudomonadati</taxon>
        <taxon>Bacteroidota</taxon>
        <taxon>Flavobacteriia</taxon>
        <taxon>Flavobacteriales</taxon>
        <taxon>Flavobacteriaceae</taxon>
        <taxon>Nonlabens</taxon>
    </lineage>
</organism>
<dbReference type="RefSeq" id="WP_085767157.1">
    <property type="nucleotide sequence ID" value="NZ_CP019344.1"/>
</dbReference>
<dbReference type="Pfam" id="PF18962">
    <property type="entry name" value="Por_Secre_tail"/>
    <property type="match status" value="1"/>
</dbReference>
<dbReference type="SMART" id="SM00060">
    <property type="entry name" value="FN3"/>
    <property type="match status" value="3"/>
</dbReference>